<evidence type="ECO:0000313" key="3">
    <source>
        <dbReference type="Proteomes" id="UP000187203"/>
    </source>
</evidence>
<gene>
    <name evidence="2" type="ORF">COLO4_05637</name>
</gene>
<evidence type="ECO:0000313" key="2">
    <source>
        <dbReference type="EMBL" id="OMP09272.1"/>
    </source>
</evidence>
<accession>A0A1R3KQ93</accession>
<feature type="compositionally biased region" description="Low complexity" evidence="1">
    <location>
        <begin position="36"/>
        <end position="47"/>
    </location>
</feature>
<reference evidence="3" key="1">
    <citation type="submission" date="2013-09" db="EMBL/GenBank/DDBJ databases">
        <title>Corchorus olitorius genome sequencing.</title>
        <authorList>
            <person name="Alam M."/>
            <person name="Haque M.S."/>
            <person name="Islam M.S."/>
            <person name="Emdad E.M."/>
            <person name="Islam M.M."/>
            <person name="Ahmed B."/>
            <person name="Halim A."/>
            <person name="Hossen Q.M.M."/>
            <person name="Hossain M.Z."/>
            <person name="Ahmed R."/>
            <person name="Khan M.M."/>
            <person name="Islam R."/>
            <person name="Rashid M.M."/>
            <person name="Khan S.A."/>
            <person name="Rahman M.S."/>
            <person name="Alam M."/>
            <person name="Yahiya A.S."/>
            <person name="Khan M.S."/>
            <person name="Azam M.S."/>
            <person name="Haque T."/>
            <person name="Lashkar M.Z.H."/>
            <person name="Akhand A.I."/>
            <person name="Morshed G."/>
            <person name="Roy S."/>
            <person name="Uddin K.S."/>
            <person name="Rabeya T."/>
            <person name="Hossain A.S."/>
            <person name="Chowdhury A."/>
            <person name="Snigdha A.R."/>
            <person name="Mortoza M.S."/>
            <person name="Matin S.A."/>
            <person name="Hoque S.M.E."/>
            <person name="Islam M.K."/>
            <person name="Roy D.K."/>
            <person name="Haider R."/>
            <person name="Moosa M.M."/>
            <person name="Elias S.M."/>
            <person name="Hasan A.M."/>
            <person name="Jahan S."/>
            <person name="Shafiuddin M."/>
            <person name="Mahmood N."/>
            <person name="Shommy N.S."/>
        </authorList>
    </citation>
    <scope>NUCLEOTIDE SEQUENCE [LARGE SCALE GENOMIC DNA]</scope>
    <source>
        <strain evidence="3">cv. O-4</strain>
    </source>
</reference>
<sequence>MIEDIRATNEYILTCLQSSGFNLPPCSNVPARTMESASNAPHASNANGPTKSFIPTTL</sequence>
<name>A0A1R3KQ93_9ROSI</name>
<proteinExistence type="predicted"/>
<comment type="caution">
    <text evidence="2">The sequence shown here is derived from an EMBL/GenBank/DDBJ whole genome shotgun (WGS) entry which is preliminary data.</text>
</comment>
<dbReference type="EMBL" id="AWUE01012393">
    <property type="protein sequence ID" value="OMP09272.1"/>
    <property type="molecule type" value="Genomic_DNA"/>
</dbReference>
<organism evidence="2 3">
    <name type="scientific">Corchorus olitorius</name>
    <dbReference type="NCBI Taxonomy" id="93759"/>
    <lineage>
        <taxon>Eukaryota</taxon>
        <taxon>Viridiplantae</taxon>
        <taxon>Streptophyta</taxon>
        <taxon>Embryophyta</taxon>
        <taxon>Tracheophyta</taxon>
        <taxon>Spermatophyta</taxon>
        <taxon>Magnoliopsida</taxon>
        <taxon>eudicotyledons</taxon>
        <taxon>Gunneridae</taxon>
        <taxon>Pentapetalae</taxon>
        <taxon>rosids</taxon>
        <taxon>malvids</taxon>
        <taxon>Malvales</taxon>
        <taxon>Malvaceae</taxon>
        <taxon>Grewioideae</taxon>
        <taxon>Apeibeae</taxon>
        <taxon>Corchorus</taxon>
    </lineage>
</organism>
<evidence type="ECO:0000256" key="1">
    <source>
        <dbReference type="SAM" id="MobiDB-lite"/>
    </source>
</evidence>
<protein>
    <submittedName>
        <fullName evidence="2">Uncharacterized protein</fullName>
    </submittedName>
</protein>
<feature type="compositionally biased region" description="Polar residues" evidence="1">
    <location>
        <begin position="48"/>
        <end position="58"/>
    </location>
</feature>
<dbReference type="AlphaFoldDB" id="A0A1R3KQ93"/>
<feature type="region of interest" description="Disordered" evidence="1">
    <location>
        <begin position="34"/>
        <end position="58"/>
    </location>
</feature>
<keyword evidence="3" id="KW-1185">Reference proteome</keyword>
<dbReference type="Proteomes" id="UP000187203">
    <property type="component" value="Unassembled WGS sequence"/>
</dbReference>